<evidence type="ECO:0000313" key="10">
    <source>
        <dbReference type="Proteomes" id="UP001055156"/>
    </source>
</evidence>
<feature type="domain" description="DNA-directed RNA polymerase C-terminal" evidence="8">
    <location>
        <begin position="95"/>
        <end position="177"/>
    </location>
</feature>
<dbReference type="Gene3D" id="1.10.287.280">
    <property type="match status" value="1"/>
</dbReference>
<evidence type="ECO:0000313" key="9">
    <source>
        <dbReference type="EMBL" id="GJE27223.1"/>
    </source>
</evidence>
<comment type="catalytic activity">
    <reaction evidence="7">
        <text>RNA(n) + a ribonucleoside 5'-triphosphate = RNA(n+1) + diphosphate</text>
        <dbReference type="Rhea" id="RHEA:21248"/>
        <dbReference type="Rhea" id="RHEA-COMP:14527"/>
        <dbReference type="Rhea" id="RHEA-COMP:17342"/>
        <dbReference type="ChEBI" id="CHEBI:33019"/>
        <dbReference type="ChEBI" id="CHEBI:61557"/>
        <dbReference type="ChEBI" id="CHEBI:140395"/>
        <dbReference type="EC" id="2.7.7.6"/>
    </reaction>
</comment>
<dbReference type="InterPro" id="IPR043502">
    <property type="entry name" value="DNA/RNA_pol_sf"/>
</dbReference>
<dbReference type="Proteomes" id="UP001055156">
    <property type="component" value="Unassembled WGS sequence"/>
</dbReference>
<comment type="similarity">
    <text evidence="1">Belongs to the phage and mitochondrial RNA polymerase family.</text>
</comment>
<dbReference type="InterPro" id="IPR002092">
    <property type="entry name" value="DNA-dir_Rpol_phage-type"/>
</dbReference>
<keyword evidence="6" id="KW-0804">Transcription</keyword>
<organism evidence="9 10">
    <name type="scientific">Methylobacterium organophilum</name>
    <dbReference type="NCBI Taxonomy" id="410"/>
    <lineage>
        <taxon>Bacteria</taxon>
        <taxon>Pseudomonadati</taxon>
        <taxon>Pseudomonadota</taxon>
        <taxon>Alphaproteobacteria</taxon>
        <taxon>Hyphomicrobiales</taxon>
        <taxon>Methylobacteriaceae</taxon>
        <taxon>Methylobacterium</taxon>
    </lineage>
</organism>
<dbReference type="RefSeq" id="WP_238311076.1">
    <property type="nucleotide sequence ID" value="NZ_BPQV01000005.1"/>
</dbReference>
<keyword evidence="3" id="KW-0240">DNA-directed RNA polymerase</keyword>
<protein>
    <recommendedName>
        <fullName evidence="2">DNA-directed RNA polymerase</fullName>
        <ecNumber evidence="2">2.7.7.6</ecNumber>
    </recommendedName>
</protein>
<name>A0ABQ4T7C2_METOR</name>
<dbReference type="InterPro" id="IPR046950">
    <property type="entry name" value="DNA-dir_Rpol_C_phage-type"/>
</dbReference>
<evidence type="ECO:0000256" key="1">
    <source>
        <dbReference type="ARBA" id="ARBA00009493"/>
    </source>
</evidence>
<proteinExistence type="inferred from homology"/>
<accession>A0ABQ4T7C2</accession>
<keyword evidence="10" id="KW-1185">Reference proteome</keyword>
<reference evidence="9" key="1">
    <citation type="journal article" date="2021" name="Front. Microbiol.">
        <title>Comprehensive Comparative Genomics and Phenotyping of Methylobacterium Species.</title>
        <authorList>
            <person name="Alessa O."/>
            <person name="Ogura Y."/>
            <person name="Fujitani Y."/>
            <person name="Takami H."/>
            <person name="Hayashi T."/>
            <person name="Sahin N."/>
            <person name="Tani A."/>
        </authorList>
    </citation>
    <scope>NUCLEOTIDE SEQUENCE</scope>
    <source>
        <strain evidence="9">NBRC 15689</strain>
    </source>
</reference>
<evidence type="ECO:0000256" key="2">
    <source>
        <dbReference type="ARBA" id="ARBA00012418"/>
    </source>
</evidence>
<evidence type="ECO:0000256" key="4">
    <source>
        <dbReference type="ARBA" id="ARBA00022679"/>
    </source>
</evidence>
<comment type="caution">
    <text evidence="9">The sequence shown here is derived from an EMBL/GenBank/DDBJ whole genome shotgun (WGS) entry which is preliminary data.</text>
</comment>
<dbReference type="EC" id="2.7.7.6" evidence="2"/>
<reference evidence="9" key="2">
    <citation type="submission" date="2021-08" db="EMBL/GenBank/DDBJ databases">
        <authorList>
            <person name="Tani A."/>
            <person name="Ola A."/>
            <person name="Ogura Y."/>
            <person name="Katsura K."/>
            <person name="Hayashi T."/>
        </authorList>
    </citation>
    <scope>NUCLEOTIDE SEQUENCE</scope>
    <source>
        <strain evidence="9">NBRC 15689</strain>
    </source>
</reference>
<dbReference type="Pfam" id="PF00940">
    <property type="entry name" value="RNA_pol"/>
    <property type="match status" value="1"/>
</dbReference>
<evidence type="ECO:0000259" key="8">
    <source>
        <dbReference type="Pfam" id="PF00940"/>
    </source>
</evidence>
<evidence type="ECO:0000256" key="6">
    <source>
        <dbReference type="ARBA" id="ARBA00023163"/>
    </source>
</evidence>
<evidence type="ECO:0000256" key="3">
    <source>
        <dbReference type="ARBA" id="ARBA00022478"/>
    </source>
</evidence>
<keyword evidence="5" id="KW-0548">Nucleotidyltransferase</keyword>
<gene>
    <name evidence="9" type="ORF">LKMONMHP_2080</name>
</gene>
<sequence length="263" mass="28251">MTREHTALPNDAAWPDPASPPRLVLNRQVYAVAGAANRAGIAVPGLPEVRHWNRHVSPLGVQLAAPALAAQGNDLARGLLLFAEPKPVRSDDGTAGWLGVHLASCFGFDHHNESQRAHWAEERADLWRRIAEDPLASLEWTEAPRPWSGLAAAIEFAAWRDHDRIEFPSRLPITLTGAQLSNAKNTVTDLSDVAVLSVAAAAAAHDIAFVPFGGGLFATRAGDAWFLFPTCSDAFHLLGRYARAAGTVLPATETFAPVKPTLM</sequence>
<evidence type="ECO:0000256" key="5">
    <source>
        <dbReference type="ARBA" id="ARBA00022695"/>
    </source>
</evidence>
<keyword evidence="4" id="KW-0808">Transferase</keyword>
<dbReference type="SUPFAM" id="SSF56672">
    <property type="entry name" value="DNA/RNA polymerases"/>
    <property type="match status" value="1"/>
</dbReference>
<dbReference type="EMBL" id="BPQV01000005">
    <property type="protein sequence ID" value="GJE27223.1"/>
    <property type="molecule type" value="Genomic_DNA"/>
</dbReference>
<dbReference type="PANTHER" id="PTHR10102">
    <property type="entry name" value="DNA-DIRECTED RNA POLYMERASE, MITOCHONDRIAL"/>
    <property type="match status" value="1"/>
</dbReference>
<dbReference type="PANTHER" id="PTHR10102:SF0">
    <property type="entry name" value="DNA-DIRECTED RNA POLYMERASE, MITOCHONDRIAL"/>
    <property type="match status" value="1"/>
</dbReference>
<evidence type="ECO:0000256" key="7">
    <source>
        <dbReference type="ARBA" id="ARBA00048552"/>
    </source>
</evidence>